<protein>
    <submittedName>
        <fullName evidence="8">Response regulator transcription factor</fullName>
    </submittedName>
</protein>
<dbReference type="InterPro" id="IPR016032">
    <property type="entry name" value="Sig_transdc_resp-reg_C-effctor"/>
</dbReference>
<dbReference type="Pfam" id="PF00072">
    <property type="entry name" value="Response_reg"/>
    <property type="match status" value="1"/>
</dbReference>
<evidence type="ECO:0000313" key="9">
    <source>
        <dbReference type="Proteomes" id="UP001500618"/>
    </source>
</evidence>
<comment type="caution">
    <text evidence="8">The sequence shown here is derived from an EMBL/GenBank/DDBJ whole genome shotgun (WGS) entry which is preliminary data.</text>
</comment>
<feature type="modified residue" description="4-aspartylphosphate" evidence="5">
    <location>
        <position position="55"/>
    </location>
</feature>
<accession>A0ABP4V783</accession>
<dbReference type="EMBL" id="BAAANY010000043">
    <property type="protein sequence ID" value="GAA1718952.1"/>
    <property type="molecule type" value="Genomic_DNA"/>
</dbReference>
<evidence type="ECO:0000259" key="7">
    <source>
        <dbReference type="PROSITE" id="PS50110"/>
    </source>
</evidence>
<dbReference type="InterPro" id="IPR001789">
    <property type="entry name" value="Sig_transdc_resp-reg_receiver"/>
</dbReference>
<dbReference type="InterPro" id="IPR011006">
    <property type="entry name" value="CheY-like_superfamily"/>
</dbReference>
<evidence type="ECO:0000259" key="6">
    <source>
        <dbReference type="PROSITE" id="PS50043"/>
    </source>
</evidence>
<dbReference type="PANTHER" id="PTHR43214:SF24">
    <property type="entry name" value="TRANSCRIPTIONAL REGULATORY PROTEIN NARL-RELATED"/>
    <property type="match status" value="1"/>
</dbReference>
<keyword evidence="1 5" id="KW-0597">Phosphoprotein</keyword>
<keyword evidence="3" id="KW-0238">DNA-binding</keyword>
<dbReference type="SMART" id="SM00421">
    <property type="entry name" value="HTH_LUXR"/>
    <property type="match status" value="1"/>
</dbReference>
<proteinExistence type="predicted"/>
<evidence type="ECO:0000256" key="5">
    <source>
        <dbReference type="PROSITE-ProRule" id="PRU00169"/>
    </source>
</evidence>
<evidence type="ECO:0000256" key="2">
    <source>
        <dbReference type="ARBA" id="ARBA00023015"/>
    </source>
</evidence>
<dbReference type="InterPro" id="IPR058245">
    <property type="entry name" value="NreC/VraR/RcsB-like_REC"/>
</dbReference>
<evidence type="ECO:0000256" key="3">
    <source>
        <dbReference type="ARBA" id="ARBA00023125"/>
    </source>
</evidence>
<dbReference type="PROSITE" id="PS50110">
    <property type="entry name" value="RESPONSE_REGULATORY"/>
    <property type="match status" value="1"/>
</dbReference>
<reference evidence="9" key="1">
    <citation type="journal article" date="2019" name="Int. J. Syst. Evol. Microbiol.">
        <title>The Global Catalogue of Microorganisms (GCM) 10K type strain sequencing project: providing services to taxonomists for standard genome sequencing and annotation.</title>
        <authorList>
            <consortium name="The Broad Institute Genomics Platform"/>
            <consortium name="The Broad Institute Genome Sequencing Center for Infectious Disease"/>
            <person name="Wu L."/>
            <person name="Ma J."/>
        </authorList>
    </citation>
    <scope>NUCLEOTIDE SEQUENCE [LARGE SCALE GENOMIC DNA]</scope>
    <source>
        <strain evidence="9">JCM 14718</strain>
    </source>
</reference>
<name>A0ABP4V783_9ACTN</name>
<feature type="domain" description="HTH luxR-type" evidence="6">
    <location>
        <begin position="148"/>
        <end position="213"/>
    </location>
</feature>
<dbReference type="CDD" id="cd06170">
    <property type="entry name" value="LuxR_C_like"/>
    <property type="match status" value="1"/>
</dbReference>
<evidence type="ECO:0000313" key="8">
    <source>
        <dbReference type="EMBL" id="GAA1718952.1"/>
    </source>
</evidence>
<dbReference type="PANTHER" id="PTHR43214">
    <property type="entry name" value="TWO-COMPONENT RESPONSE REGULATOR"/>
    <property type="match status" value="1"/>
</dbReference>
<dbReference type="InterPro" id="IPR039420">
    <property type="entry name" value="WalR-like"/>
</dbReference>
<dbReference type="Pfam" id="PF00196">
    <property type="entry name" value="GerE"/>
    <property type="match status" value="1"/>
</dbReference>
<dbReference type="Gene3D" id="3.40.50.2300">
    <property type="match status" value="1"/>
</dbReference>
<sequence>MTIRVLVVDDQTLVRAGFRMILEAQPDLEIVGEAGDGAEAVELAAVHQPDVVLMDIRMPRMDGVAATRTITAAQPATRVLVLTTFDLDEYVYEALLAGASGFLLKDVGREGLVAAVRVVAAGDALLAPSVTRRLLDDFVGSRARPPARTQAPDVLTAREFDTLTLLAQGLSNPQMAEQLVVSEHTVKTHVSNVFHKLGLRDRVHAVIYAYERGIVKPTGE</sequence>
<dbReference type="PRINTS" id="PR00038">
    <property type="entry name" value="HTHLUXR"/>
</dbReference>
<dbReference type="SUPFAM" id="SSF52172">
    <property type="entry name" value="CheY-like"/>
    <property type="match status" value="1"/>
</dbReference>
<dbReference type="CDD" id="cd17535">
    <property type="entry name" value="REC_NarL-like"/>
    <property type="match status" value="1"/>
</dbReference>
<gene>
    <name evidence="8" type="ORF">GCM10009765_79190</name>
</gene>
<dbReference type="PROSITE" id="PS50043">
    <property type="entry name" value="HTH_LUXR_2"/>
    <property type="match status" value="1"/>
</dbReference>
<dbReference type="Proteomes" id="UP001500618">
    <property type="component" value="Unassembled WGS sequence"/>
</dbReference>
<dbReference type="RefSeq" id="WP_344315140.1">
    <property type="nucleotide sequence ID" value="NZ_BAAANY010000043.1"/>
</dbReference>
<dbReference type="SUPFAM" id="SSF46894">
    <property type="entry name" value="C-terminal effector domain of the bipartite response regulators"/>
    <property type="match status" value="1"/>
</dbReference>
<keyword evidence="4" id="KW-0804">Transcription</keyword>
<evidence type="ECO:0000256" key="4">
    <source>
        <dbReference type="ARBA" id="ARBA00023163"/>
    </source>
</evidence>
<organism evidence="8 9">
    <name type="scientific">Fodinicola feengrottensis</name>
    <dbReference type="NCBI Taxonomy" id="435914"/>
    <lineage>
        <taxon>Bacteria</taxon>
        <taxon>Bacillati</taxon>
        <taxon>Actinomycetota</taxon>
        <taxon>Actinomycetes</taxon>
        <taxon>Mycobacteriales</taxon>
        <taxon>Fodinicola</taxon>
    </lineage>
</organism>
<keyword evidence="9" id="KW-1185">Reference proteome</keyword>
<evidence type="ECO:0000256" key="1">
    <source>
        <dbReference type="ARBA" id="ARBA00022553"/>
    </source>
</evidence>
<dbReference type="InterPro" id="IPR000792">
    <property type="entry name" value="Tscrpt_reg_LuxR_C"/>
</dbReference>
<keyword evidence="2" id="KW-0805">Transcription regulation</keyword>
<dbReference type="SMART" id="SM00448">
    <property type="entry name" value="REC"/>
    <property type="match status" value="1"/>
</dbReference>
<feature type="domain" description="Response regulatory" evidence="7">
    <location>
        <begin position="4"/>
        <end position="120"/>
    </location>
</feature>